<gene>
    <name evidence="3" type="ORF">OWR29_37540</name>
</gene>
<protein>
    <submittedName>
        <fullName evidence="3">PQQ-dependent sugar dehydrogenase</fullName>
    </submittedName>
</protein>
<dbReference type="SUPFAM" id="SSF50952">
    <property type="entry name" value="Soluble quinoprotein glucose dehydrogenase"/>
    <property type="match status" value="1"/>
</dbReference>
<evidence type="ECO:0000259" key="2">
    <source>
        <dbReference type="Pfam" id="PF07995"/>
    </source>
</evidence>
<dbReference type="Pfam" id="PF07995">
    <property type="entry name" value="GSDH"/>
    <property type="match status" value="1"/>
</dbReference>
<evidence type="ECO:0000313" key="3">
    <source>
        <dbReference type="EMBL" id="MCY1143739.1"/>
    </source>
</evidence>
<feature type="region of interest" description="Disordered" evidence="1">
    <location>
        <begin position="81"/>
        <end position="112"/>
    </location>
</feature>
<feature type="compositionally biased region" description="Low complexity" evidence="1">
    <location>
        <begin position="81"/>
        <end position="95"/>
    </location>
</feature>
<comment type="caution">
    <text evidence="3">The sequence shown here is derived from an EMBL/GenBank/DDBJ whole genome shotgun (WGS) entry which is preliminary data.</text>
</comment>
<dbReference type="RefSeq" id="WP_267568267.1">
    <property type="nucleotide sequence ID" value="NZ_JAPNTZ010000016.1"/>
</dbReference>
<feature type="region of interest" description="Disordered" evidence="1">
    <location>
        <begin position="246"/>
        <end position="275"/>
    </location>
</feature>
<dbReference type="EMBL" id="JAPNTZ010000016">
    <property type="protein sequence ID" value="MCY1143739.1"/>
    <property type="molecule type" value="Genomic_DNA"/>
</dbReference>
<name>A0ABT4BB43_9ACTN</name>
<dbReference type="PANTHER" id="PTHR19328">
    <property type="entry name" value="HEDGEHOG-INTERACTING PROTEIN"/>
    <property type="match status" value="1"/>
</dbReference>
<feature type="domain" description="Glucose/Sorbosone dehydrogenase" evidence="2">
    <location>
        <begin position="121"/>
        <end position="414"/>
    </location>
</feature>
<evidence type="ECO:0000313" key="4">
    <source>
        <dbReference type="Proteomes" id="UP001151002"/>
    </source>
</evidence>
<dbReference type="InterPro" id="IPR011042">
    <property type="entry name" value="6-blade_b-propeller_TolB-like"/>
</dbReference>
<dbReference type="PANTHER" id="PTHR19328:SF13">
    <property type="entry name" value="HIPL1 PROTEIN"/>
    <property type="match status" value="1"/>
</dbReference>
<evidence type="ECO:0000256" key="1">
    <source>
        <dbReference type="SAM" id="MobiDB-lite"/>
    </source>
</evidence>
<feature type="compositionally biased region" description="Basic and acidic residues" evidence="1">
    <location>
        <begin position="415"/>
        <end position="430"/>
    </location>
</feature>
<accession>A0ABT4BB43</accession>
<keyword evidence="4" id="KW-1185">Reference proteome</keyword>
<dbReference type="InterPro" id="IPR012938">
    <property type="entry name" value="Glc/Sorbosone_DH"/>
</dbReference>
<dbReference type="InterPro" id="IPR011041">
    <property type="entry name" value="Quinoprot_gluc/sorb_DH_b-prop"/>
</dbReference>
<organism evidence="3 4">
    <name type="scientific">Paractinoplanes pyxinae</name>
    <dbReference type="NCBI Taxonomy" id="2997416"/>
    <lineage>
        <taxon>Bacteria</taxon>
        <taxon>Bacillati</taxon>
        <taxon>Actinomycetota</taxon>
        <taxon>Actinomycetes</taxon>
        <taxon>Micromonosporales</taxon>
        <taxon>Micromonosporaceae</taxon>
        <taxon>Paractinoplanes</taxon>
    </lineage>
</organism>
<dbReference type="Proteomes" id="UP001151002">
    <property type="component" value="Unassembled WGS sequence"/>
</dbReference>
<dbReference type="Gene3D" id="2.120.10.30">
    <property type="entry name" value="TolB, C-terminal domain"/>
    <property type="match status" value="1"/>
</dbReference>
<reference evidence="3" key="1">
    <citation type="submission" date="2022-11" db="EMBL/GenBank/DDBJ databases">
        <authorList>
            <person name="Somphong A."/>
            <person name="Phongsopitanun W."/>
        </authorList>
    </citation>
    <scope>NUCLEOTIDE SEQUENCE</scope>
    <source>
        <strain evidence="3">Pm04-4</strain>
    </source>
</reference>
<proteinExistence type="predicted"/>
<feature type="region of interest" description="Disordered" evidence="1">
    <location>
        <begin position="404"/>
        <end position="430"/>
    </location>
</feature>
<sequence length="430" mass="45359">MLSNGDEPLGANTEAARSHRLDAAQITAVGAFAQAEVGYFDRDQGSYSPTVMRSGSVRWARCAWSIPLVLSAGLLAACSGGPDDSAAAPASPSAGISTNSSRPATAGPNLDAPQELVTGIDVPWGVAFLPGGDALISERDSGRILQLPAQGGKPRQVYRVPGVAAQGEGGLLGLAVSPDYTQDRYVYAYFTSRSDNRIVRFRLDDDSAPEVIFQGLAKANVHNGGRIAFGPDGMLYVGTGDATRRELAQDPDSPNGKILRLTPSGESAPGNPTDGSPVYSLGHRNVQGLTWDSQDRLWAIEFGQDRYDEVNLIKPGDNDGWPQVEGKGDTQGGKFTNPLVVWGTDKASPSGATIIGDTLYVAALKGERLWTVPLDGEHTGEPAAELDGKYGRLRTAVAAPDGSLWLTTSNTDGRGQPRDGDDRILRFPAS</sequence>